<accession>A0A5B7I2K8</accession>
<gene>
    <name evidence="2" type="ORF">E2C01_073352</name>
</gene>
<proteinExistence type="predicted"/>
<protein>
    <submittedName>
        <fullName evidence="2">Uncharacterized protein</fullName>
    </submittedName>
</protein>
<feature type="region of interest" description="Disordered" evidence="1">
    <location>
        <begin position="1"/>
        <end position="31"/>
    </location>
</feature>
<dbReference type="Proteomes" id="UP000324222">
    <property type="component" value="Unassembled WGS sequence"/>
</dbReference>
<evidence type="ECO:0000313" key="2">
    <source>
        <dbReference type="EMBL" id="MPC78850.1"/>
    </source>
</evidence>
<comment type="caution">
    <text evidence="2">The sequence shown here is derived from an EMBL/GenBank/DDBJ whole genome shotgun (WGS) entry which is preliminary data.</text>
</comment>
<evidence type="ECO:0000256" key="1">
    <source>
        <dbReference type="SAM" id="MobiDB-lite"/>
    </source>
</evidence>
<sequence length="67" mass="7563">MASVEHQPEPDNQAGDEGWVTKKKRQQKTKIAPTARIKPLAALRESSALTKLRHENKSGRVCNERLK</sequence>
<keyword evidence="3" id="KW-1185">Reference proteome</keyword>
<reference evidence="2 3" key="1">
    <citation type="submission" date="2019-05" db="EMBL/GenBank/DDBJ databases">
        <title>Another draft genome of Portunus trituberculatus and its Hox gene families provides insights of decapod evolution.</title>
        <authorList>
            <person name="Jeong J.-H."/>
            <person name="Song I."/>
            <person name="Kim S."/>
            <person name="Choi T."/>
            <person name="Kim D."/>
            <person name="Ryu S."/>
            <person name="Kim W."/>
        </authorList>
    </citation>
    <scope>NUCLEOTIDE SEQUENCE [LARGE SCALE GENOMIC DNA]</scope>
    <source>
        <tissue evidence="2">Muscle</tissue>
    </source>
</reference>
<evidence type="ECO:0000313" key="3">
    <source>
        <dbReference type="Proteomes" id="UP000324222"/>
    </source>
</evidence>
<dbReference type="EMBL" id="VSRR010049532">
    <property type="protein sequence ID" value="MPC78850.1"/>
    <property type="molecule type" value="Genomic_DNA"/>
</dbReference>
<organism evidence="2 3">
    <name type="scientific">Portunus trituberculatus</name>
    <name type="common">Swimming crab</name>
    <name type="synonym">Neptunus trituberculatus</name>
    <dbReference type="NCBI Taxonomy" id="210409"/>
    <lineage>
        <taxon>Eukaryota</taxon>
        <taxon>Metazoa</taxon>
        <taxon>Ecdysozoa</taxon>
        <taxon>Arthropoda</taxon>
        <taxon>Crustacea</taxon>
        <taxon>Multicrustacea</taxon>
        <taxon>Malacostraca</taxon>
        <taxon>Eumalacostraca</taxon>
        <taxon>Eucarida</taxon>
        <taxon>Decapoda</taxon>
        <taxon>Pleocyemata</taxon>
        <taxon>Brachyura</taxon>
        <taxon>Eubrachyura</taxon>
        <taxon>Portunoidea</taxon>
        <taxon>Portunidae</taxon>
        <taxon>Portuninae</taxon>
        <taxon>Portunus</taxon>
    </lineage>
</organism>
<name>A0A5B7I2K8_PORTR</name>
<dbReference type="AlphaFoldDB" id="A0A5B7I2K8"/>